<dbReference type="SMART" id="SM01092">
    <property type="entry name" value="CO_deh_flav_C"/>
    <property type="match status" value="1"/>
</dbReference>
<dbReference type="InterPro" id="IPR016169">
    <property type="entry name" value="FAD-bd_PCMH_sub2"/>
</dbReference>
<evidence type="ECO:0000256" key="1">
    <source>
        <dbReference type="ARBA" id="ARBA00022630"/>
    </source>
</evidence>
<reference evidence="6 7" key="1">
    <citation type="submission" date="2017-06" db="EMBL/GenBank/DDBJ databases">
        <authorList>
            <person name="Kim H.J."/>
            <person name="Triplett B.A."/>
        </authorList>
    </citation>
    <scope>NUCLEOTIDE SEQUENCE [LARGE SCALE GENOMIC DNA]</scope>
    <source>
        <strain evidence="6 7">CGMCC 4.2132</strain>
    </source>
</reference>
<dbReference type="Pfam" id="PF00941">
    <property type="entry name" value="FAD_binding_5"/>
    <property type="match status" value="1"/>
</dbReference>
<dbReference type="PANTHER" id="PTHR42659:SF2">
    <property type="entry name" value="XANTHINE DEHYDROGENASE SUBUNIT C-RELATED"/>
    <property type="match status" value="1"/>
</dbReference>
<dbReference type="InterPro" id="IPR036683">
    <property type="entry name" value="CO_DH_flav_C_dom_sf"/>
</dbReference>
<dbReference type="InterPro" id="IPR002346">
    <property type="entry name" value="Mopterin_DH_FAD-bd"/>
</dbReference>
<dbReference type="AlphaFoldDB" id="A0A239I5V9"/>
<feature type="region of interest" description="Disordered" evidence="4">
    <location>
        <begin position="44"/>
        <end position="86"/>
    </location>
</feature>
<evidence type="ECO:0000313" key="7">
    <source>
        <dbReference type="Proteomes" id="UP000198282"/>
    </source>
</evidence>
<feature type="compositionally biased region" description="Basic residues" evidence="4">
    <location>
        <begin position="48"/>
        <end position="57"/>
    </location>
</feature>
<evidence type="ECO:0000313" key="6">
    <source>
        <dbReference type="EMBL" id="SNS88473.1"/>
    </source>
</evidence>
<feature type="domain" description="FAD-binding PCMH-type" evidence="5">
    <location>
        <begin position="13"/>
        <end position="207"/>
    </location>
</feature>
<keyword evidence="2" id="KW-0274">FAD</keyword>
<dbReference type="SUPFAM" id="SSF56176">
    <property type="entry name" value="FAD-binding/transporter-associated domain-like"/>
    <property type="match status" value="1"/>
</dbReference>
<dbReference type="InterPro" id="IPR005107">
    <property type="entry name" value="CO_DH_flav_C"/>
</dbReference>
<dbReference type="Gene3D" id="3.30.390.50">
    <property type="entry name" value="CO dehydrogenase flavoprotein, C-terminal domain"/>
    <property type="match status" value="1"/>
</dbReference>
<gene>
    <name evidence="6" type="ORF">SAMN05216276_1018116</name>
</gene>
<feature type="compositionally biased region" description="Polar residues" evidence="4">
    <location>
        <begin position="60"/>
        <end position="77"/>
    </location>
</feature>
<accession>A0A239I5V9</accession>
<dbReference type="Gene3D" id="3.30.465.10">
    <property type="match status" value="1"/>
</dbReference>
<dbReference type="GO" id="GO:0016491">
    <property type="term" value="F:oxidoreductase activity"/>
    <property type="evidence" value="ECO:0007669"/>
    <property type="project" value="UniProtKB-KW"/>
</dbReference>
<dbReference type="InterPro" id="IPR016166">
    <property type="entry name" value="FAD-bd_PCMH"/>
</dbReference>
<proteinExistence type="predicted"/>
<evidence type="ECO:0000256" key="2">
    <source>
        <dbReference type="ARBA" id="ARBA00022827"/>
    </source>
</evidence>
<dbReference type="SUPFAM" id="SSF55447">
    <property type="entry name" value="CO dehydrogenase flavoprotein C-terminal domain-like"/>
    <property type="match status" value="1"/>
</dbReference>
<keyword evidence="3" id="KW-0560">Oxidoreductase</keyword>
<dbReference type="EMBL" id="FZOD01000018">
    <property type="protein sequence ID" value="SNS88473.1"/>
    <property type="molecule type" value="Genomic_DNA"/>
</dbReference>
<evidence type="ECO:0000259" key="5">
    <source>
        <dbReference type="PROSITE" id="PS51387"/>
    </source>
</evidence>
<dbReference type="InterPro" id="IPR051312">
    <property type="entry name" value="Diverse_Substr_Oxidored"/>
</dbReference>
<sequence>MTILDRGLPSPGVSPDPMVLLTPRSLDEALHLLTAEGAAVLGGGVGHTLRRHDRHRRDPTSSGSSPERDAISQTSSDPPHKRDATSLVSVGSLPELRTILWSGEHVTIGAGVRLGEIEADERLVRTWPIVTEAAGSVATGRIRRLVTLGGNVAAGDDSHDLPVALAAAGAVLTVRSVSSTRTLRIGEVNDLGGDELIQDVRLPIPSGRAGSAYEKFLSRGVWEYACVNVGAVVRLDDAGAARRLSLAVGSVTGGPVVIDLADLRGSVAGGVLIDEVARRAAASTRPYGDVKGSAEYKTRMIAEFSRRAMTGAVRRAEETPRSGGEST</sequence>
<evidence type="ECO:0000256" key="3">
    <source>
        <dbReference type="ARBA" id="ARBA00023002"/>
    </source>
</evidence>
<dbReference type="OrthoDB" id="4145716at2"/>
<dbReference type="Proteomes" id="UP000198282">
    <property type="component" value="Unassembled WGS sequence"/>
</dbReference>
<name>A0A239I5V9_9ACTN</name>
<keyword evidence="7" id="KW-1185">Reference proteome</keyword>
<dbReference type="RefSeq" id="WP_089208823.1">
    <property type="nucleotide sequence ID" value="NZ_FZOD01000018.1"/>
</dbReference>
<organism evidence="6 7">
    <name type="scientific">Streptosporangium subroseum</name>
    <dbReference type="NCBI Taxonomy" id="106412"/>
    <lineage>
        <taxon>Bacteria</taxon>
        <taxon>Bacillati</taxon>
        <taxon>Actinomycetota</taxon>
        <taxon>Actinomycetes</taxon>
        <taxon>Streptosporangiales</taxon>
        <taxon>Streptosporangiaceae</taxon>
        <taxon>Streptosporangium</taxon>
    </lineage>
</organism>
<dbReference type="PANTHER" id="PTHR42659">
    <property type="entry name" value="XANTHINE DEHYDROGENASE SUBUNIT C-RELATED"/>
    <property type="match status" value="1"/>
</dbReference>
<dbReference type="PROSITE" id="PS51387">
    <property type="entry name" value="FAD_PCMH"/>
    <property type="match status" value="1"/>
</dbReference>
<dbReference type="GO" id="GO:0071949">
    <property type="term" value="F:FAD binding"/>
    <property type="evidence" value="ECO:0007669"/>
    <property type="project" value="InterPro"/>
</dbReference>
<dbReference type="Pfam" id="PF03450">
    <property type="entry name" value="CO_deh_flav_C"/>
    <property type="match status" value="1"/>
</dbReference>
<dbReference type="InterPro" id="IPR036318">
    <property type="entry name" value="FAD-bd_PCMH-like_sf"/>
</dbReference>
<keyword evidence="1" id="KW-0285">Flavoprotein</keyword>
<evidence type="ECO:0000256" key="4">
    <source>
        <dbReference type="SAM" id="MobiDB-lite"/>
    </source>
</evidence>
<protein>
    <submittedName>
        <fullName evidence="6">Carbon-monoxide dehydrogenase medium subunit</fullName>
    </submittedName>
</protein>